<dbReference type="GO" id="GO:0008168">
    <property type="term" value="F:methyltransferase activity"/>
    <property type="evidence" value="ECO:0007669"/>
    <property type="project" value="UniProtKB-KW"/>
</dbReference>
<dbReference type="EMBL" id="NPCC01000023">
    <property type="protein sequence ID" value="PAE88106.1"/>
    <property type="molecule type" value="Genomic_DNA"/>
</dbReference>
<protein>
    <submittedName>
        <fullName evidence="3">Class I SAM-dependent methyltransferase</fullName>
    </submittedName>
</protein>
<keyword evidence="1 3" id="KW-0808">Transferase</keyword>
<evidence type="ECO:0000259" key="2">
    <source>
        <dbReference type="Pfam" id="PF13649"/>
    </source>
</evidence>
<organism evidence="3 4">
    <name type="scientific">Shouchella clausii</name>
    <name type="common">Alkalihalobacillus clausii</name>
    <dbReference type="NCBI Taxonomy" id="79880"/>
    <lineage>
        <taxon>Bacteria</taxon>
        <taxon>Bacillati</taxon>
        <taxon>Bacillota</taxon>
        <taxon>Bacilli</taxon>
        <taxon>Bacillales</taxon>
        <taxon>Bacillaceae</taxon>
        <taxon>Shouchella</taxon>
    </lineage>
</organism>
<evidence type="ECO:0000313" key="4">
    <source>
        <dbReference type="Proteomes" id="UP000216207"/>
    </source>
</evidence>
<reference evidence="3 4" key="1">
    <citation type="submission" date="2017-07" db="EMBL/GenBank/DDBJ databases">
        <title>Isolation and whole genome analysis of endospore-forming bacteria from heroin.</title>
        <authorList>
            <person name="Kalinowski J."/>
            <person name="Ahrens B."/>
            <person name="Al-Dilaimi A."/>
            <person name="Winkler A."/>
            <person name="Wibberg D."/>
            <person name="Schleenbecker U."/>
            <person name="Ruckert C."/>
            <person name="Wolfel R."/>
            <person name="Grass G."/>
        </authorList>
    </citation>
    <scope>NUCLEOTIDE SEQUENCE [LARGE SCALE GENOMIC DNA]</scope>
    <source>
        <strain evidence="3 4">7539</strain>
    </source>
</reference>
<dbReference type="PANTHER" id="PTHR43861:SF3">
    <property type="entry name" value="PUTATIVE (AFU_ORTHOLOGUE AFUA_2G14390)-RELATED"/>
    <property type="match status" value="1"/>
</dbReference>
<evidence type="ECO:0000256" key="1">
    <source>
        <dbReference type="ARBA" id="ARBA00022679"/>
    </source>
</evidence>
<dbReference type="Proteomes" id="UP000216207">
    <property type="component" value="Unassembled WGS sequence"/>
</dbReference>
<dbReference type="CDD" id="cd02440">
    <property type="entry name" value="AdoMet_MTases"/>
    <property type="match status" value="1"/>
</dbReference>
<dbReference type="SUPFAM" id="SSF53335">
    <property type="entry name" value="S-adenosyl-L-methionine-dependent methyltransferases"/>
    <property type="match status" value="1"/>
</dbReference>
<evidence type="ECO:0000313" key="3">
    <source>
        <dbReference type="EMBL" id="PAE88106.1"/>
    </source>
</evidence>
<dbReference type="RefSeq" id="WP_073303913.1">
    <property type="nucleotide sequence ID" value="NZ_JAIEWK010000010.1"/>
</dbReference>
<dbReference type="InterPro" id="IPR041698">
    <property type="entry name" value="Methyltransf_25"/>
</dbReference>
<gene>
    <name evidence="3" type="ORF">CHH72_14755</name>
</gene>
<feature type="domain" description="Methyltransferase" evidence="2">
    <location>
        <begin position="146"/>
        <end position="244"/>
    </location>
</feature>
<dbReference type="AlphaFoldDB" id="A0A268NX87"/>
<dbReference type="InterPro" id="IPR029063">
    <property type="entry name" value="SAM-dependent_MTases_sf"/>
</dbReference>
<proteinExistence type="predicted"/>
<sequence length="314" mass="36511">METNFIRNLLNNIETKINQGQYSEAFSTLYDELRNIRHHSSTEDWKQFISQYREHPVSAFFWQEPLSRRAFEKPRGYAGDPIMLDLQYDYEKLESSPYENEQAEISDLLYYDINRIGHANHANRERRRILSKMINQTSERVANPSILSVACGHLRETSDCTAVKNKSIGKFVAIDQDREALSVAAEAIKGFGETIHASVVDIIRNKVPLPTFDFIYSLGVYDYLSDKLAKRLTKRLFQLLNPGGRLLIINYHPDSPTIAYMEAVMDWWLIYRDEDQMQALVEELPKETIKGIDIFVESNQTINFMEIEKRQGDK</sequence>
<name>A0A268NX87_SHOCL</name>
<dbReference type="GO" id="GO:0032259">
    <property type="term" value="P:methylation"/>
    <property type="evidence" value="ECO:0007669"/>
    <property type="project" value="UniProtKB-KW"/>
</dbReference>
<comment type="caution">
    <text evidence="3">The sequence shown here is derived from an EMBL/GenBank/DDBJ whole genome shotgun (WGS) entry which is preliminary data.</text>
</comment>
<dbReference type="Gene3D" id="3.40.50.150">
    <property type="entry name" value="Vaccinia Virus protein VP39"/>
    <property type="match status" value="1"/>
</dbReference>
<dbReference type="Pfam" id="PF13649">
    <property type="entry name" value="Methyltransf_25"/>
    <property type="match status" value="1"/>
</dbReference>
<keyword evidence="3" id="KW-0489">Methyltransferase</keyword>
<dbReference type="PANTHER" id="PTHR43861">
    <property type="entry name" value="TRANS-ACONITATE 2-METHYLTRANSFERASE-RELATED"/>
    <property type="match status" value="1"/>
</dbReference>
<accession>A0A268NX87</accession>